<dbReference type="Gramene" id="Kaladp0008s0063.1.v1.1">
    <property type="protein sequence ID" value="Kaladp0008s0063.1.v1.1"/>
    <property type="gene ID" value="Kaladp0008s0063.v1.1"/>
</dbReference>
<evidence type="ECO:0000313" key="1">
    <source>
        <dbReference type="EnsemblPlants" id="Kaladp0008s0063.1.v1.1"/>
    </source>
</evidence>
<dbReference type="AlphaFoldDB" id="A0A7N0RC67"/>
<dbReference type="Proteomes" id="UP000594263">
    <property type="component" value="Unplaced"/>
</dbReference>
<sequence>MTHFLSRYGYPVQRDTSSTSRQIQYAFELLTNPIWKRNYDLYNIDEHIHVLQEAKAAYAEKAFSDFKVPLLSSTGNNDYAFNVITAKNFASKLQDHQPWIVQACFI</sequence>
<dbReference type="PANTHER" id="PTHR44303:SF2">
    <property type="entry name" value="DNAJ HOMOLOG SUBFAMILY C MEMBER 16"/>
    <property type="match status" value="1"/>
</dbReference>
<evidence type="ECO:0000313" key="2">
    <source>
        <dbReference type="Proteomes" id="UP000594263"/>
    </source>
</evidence>
<dbReference type="EnsemblPlants" id="Kaladp0008s0063.1.v1.1">
    <property type="protein sequence ID" value="Kaladp0008s0063.1.v1.1"/>
    <property type="gene ID" value="Kaladp0008s0063.v1.1"/>
</dbReference>
<dbReference type="InterPro" id="IPR052448">
    <property type="entry name" value="DnaJ_C16_autophagy_reg"/>
</dbReference>
<name>A0A7N0RC67_KALFE</name>
<accession>A0A7N0RC67</accession>
<organism evidence="1 2">
    <name type="scientific">Kalanchoe fedtschenkoi</name>
    <name type="common">Lavender scallops</name>
    <name type="synonym">South American air plant</name>
    <dbReference type="NCBI Taxonomy" id="63787"/>
    <lineage>
        <taxon>Eukaryota</taxon>
        <taxon>Viridiplantae</taxon>
        <taxon>Streptophyta</taxon>
        <taxon>Embryophyta</taxon>
        <taxon>Tracheophyta</taxon>
        <taxon>Spermatophyta</taxon>
        <taxon>Magnoliopsida</taxon>
        <taxon>eudicotyledons</taxon>
        <taxon>Gunneridae</taxon>
        <taxon>Pentapetalae</taxon>
        <taxon>Saxifragales</taxon>
        <taxon>Crassulaceae</taxon>
        <taxon>Kalanchoe</taxon>
    </lineage>
</organism>
<protein>
    <recommendedName>
        <fullName evidence="3">J domain-containing protein</fullName>
    </recommendedName>
</protein>
<evidence type="ECO:0008006" key="3">
    <source>
        <dbReference type="Google" id="ProtNLM"/>
    </source>
</evidence>
<dbReference type="PANTHER" id="PTHR44303">
    <property type="entry name" value="DNAJ HOMOLOG SUBFAMILY C MEMBER 16"/>
    <property type="match status" value="1"/>
</dbReference>
<reference evidence="1" key="1">
    <citation type="submission" date="2021-01" db="UniProtKB">
        <authorList>
            <consortium name="EnsemblPlants"/>
        </authorList>
    </citation>
    <scope>IDENTIFICATION</scope>
</reference>
<keyword evidence="2" id="KW-1185">Reference proteome</keyword>
<proteinExistence type="predicted"/>